<reference evidence="1 2" key="1">
    <citation type="submission" date="2020-01" db="EMBL/GenBank/DDBJ databases">
        <title>Aspergillus terreus IFO 6365 whole genome shotgun sequence.</title>
        <authorList>
            <person name="Kanamasa S."/>
            <person name="Takahashi H."/>
        </authorList>
    </citation>
    <scope>NUCLEOTIDE SEQUENCE [LARGE SCALE GENOMIC DNA]</scope>
    <source>
        <strain evidence="1 2">IFO 6365</strain>
    </source>
</reference>
<name>A0A5M3ZAQ1_ASPTE</name>
<gene>
    <name evidence="1" type="ORF">ATEIFO6365_0008043200</name>
</gene>
<evidence type="ECO:0000313" key="2">
    <source>
        <dbReference type="Proteomes" id="UP000452235"/>
    </source>
</evidence>
<keyword evidence="2" id="KW-1185">Reference proteome</keyword>
<dbReference type="AlphaFoldDB" id="A0A5M3ZAQ1"/>
<dbReference type="EMBL" id="BLJY01000008">
    <property type="protein sequence ID" value="GFF18488.1"/>
    <property type="molecule type" value="Genomic_DNA"/>
</dbReference>
<organism evidence="1 2">
    <name type="scientific">Aspergillus terreus</name>
    <dbReference type="NCBI Taxonomy" id="33178"/>
    <lineage>
        <taxon>Eukaryota</taxon>
        <taxon>Fungi</taxon>
        <taxon>Dikarya</taxon>
        <taxon>Ascomycota</taxon>
        <taxon>Pezizomycotina</taxon>
        <taxon>Eurotiomycetes</taxon>
        <taxon>Eurotiomycetidae</taxon>
        <taxon>Eurotiales</taxon>
        <taxon>Aspergillaceae</taxon>
        <taxon>Aspergillus</taxon>
        <taxon>Aspergillus subgen. Circumdati</taxon>
    </lineage>
</organism>
<comment type="caution">
    <text evidence="1">The sequence shown here is derived from an EMBL/GenBank/DDBJ whole genome shotgun (WGS) entry which is preliminary data.</text>
</comment>
<dbReference type="OrthoDB" id="5425637at2759"/>
<proteinExistence type="predicted"/>
<accession>A0A5M3ZAQ1</accession>
<dbReference type="Proteomes" id="UP000452235">
    <property type="component" value="Unassembled WGS sequence"/>
</dbReference>
<protein>
    <submittedName>
        <fullName evidence="1">Uncharacterized protein</fullName>
    </submittedName>
</protein>
<evidence type="ECO:0000313" key="1">
    <source>
        <dbReference type="EMBL" id="GFF18488.1"/>
    </source>
</evidence>
<sequence length="162" mass="18028">MFALNTPIYLALCTLVVQSMAQDYPQTAEEQNKAGAEGPSSEGVGMSSTGMIVLCTIVGVVVVIGISSAVLFVVAKKRQWAMRETIRRSARHVTQAIKTPLTPRFPRSQVAPKREARHKTDEEYKAHKLRDLEKNSVVTEIESTRKENKPKSWGSYFSFGRS</sequence>